<dbReference type="AlphaFoldDB" id="A0A6C0B9I8"/>
<proteinExistence type="predicted"/>
<name>A0A6C0B9I8_9ZZZZ</name>
<dbReference type="EMBL" id="MN739102">
    <property type="protein sequence ID" value="QHS88766.1"/>
    <property type="molecule type" value="Genomic_DNA"/>
</dbReference>
<organism evidence="1">
    <name type="scientific">viral metagenome</name>
    <dbReference type="NCBI Taxonomy" id="1070528"/>
    <lineage>
        <taxon>unclassified sequences</taxon>
        <taxon>metagenomes</taxon>
        <taxon>organismal metagenomes</taxon>
    </lineage>
</organism>
<accession>A0A6C0B9I8</accession>
<sequence>MDNKIDEELEFTKTEIPKVKIDECIELKNIQYKTMLLNGNSLKESKQSDNLLNLDKFLEDDKNNNQNDPWSKLDKTAKTKKLLAFAEIYAKEKDFTEEEILIFHAFLKDCLDRKRLQRVKDVEYDRTTGEVKMIHALSYNKIARHFTIKNIDKRVSTLKSLPPKKNRSTAKNVVNCEATNSDSDG</sequence>
<protein>
    <submittedName>
        <fullName evidence="1">Uncharacterized protein</fullName>
    </submittedName>
</protein>
<reference evidence="1" key="1">
    <citation type="journal article" date="2020" name="Nature">
        <title>Giant virus diversity and host interactions through global metagenomics.</title>
        <authorList>
            <person name="Schulz F."/>
            <person name="Roux S."/>
            <person name="Paez-Espino D."/>
            <person name="Jungbluth S."/>
            <person name="Walsh D.A."/>
            <person name="Denef V.J."/>
            <person name="McMahon K.D."/>
            <person name="Konstantinidis K.T."/>
            <person name="Eloe-Fadrosh E.A."/>
            <person name="Kyrpides N.C."/>
            <person name="Woyke T."/>
        </authorList>
    </citation>
    <scope>NUCLEOTIDE SEQUENCE</scope>
    <source>
        <strain evidence="1">GVMAG-M-3300010158-59</strain>
    </source>
</reference>
<evidence type="ECO:0000313" key="1">
    <source>
        <dbReference type="EMBL" id="QHS88766.1"/>
    </source>
</evidence>